<dbReference type="PRINTS" id="PR01100">
    <property type="entry name" value="SHIKIMTKNASE"/>
</dbReference>
<reference evidence="1" key="1">
    <citation type="submission" date="2022-06" db="EMBL/GenBank/DDBJ databases">
        <title>Complete Genome Sequence of Arcanobacterium pinnipediorum strain DSM 28752 isolated from a harbour seal.</title>
        <authorList>
            <person name="Borowiak M."/>
            <person name="Kreitlow A."/>
            <person name="Alssahen M."/>
            <person name="Malorny B."/>
            <person name="Laemmler C."/>
            <person name="Prenger-Berninghoff E."/>
            <person name="Siebert U."/>
            <person name="Ploetz M."/>
            <person name="Abdulmawjood A."/>
        </authorList>
    </citation>
    <scope>NUCLEOTIDE SEQUENCE</scope>
    <source>
        <strain evidence="1">DSM 28752</strain>
    </source>
</reference>
<proteinExistence type="predicted"/>
<gene>
    <name evidence="1" type="ORF">NG665_04250</name>
</gene>
<evidence type="ECO:0000313" key="1">
    <source>
        <dbReference type="EMBL" id="USR80189.1"/>
    </source>
</evidence>
<name>A0ABY5ALR8_9ACTO</name>
<dbReference type="SUPFAM" id="SSF52540">
    <property type="entry name" value="P-loop containing nucleoside triphosphate hydrolases"/>
    <property type="match status" value="1"/>
</dbReference>
<dbReference type="EMBL" id="CP099547">
    <property type="protein sequence ID" value="USR80189.1"/>
    <property type="molecule type" value="Genomic_DNA"/>
</dbReference>
<dbReference type="RefSeq" id="WP_252674039.1">
    <property type="nucleotide sequence ID" value="NZ_CP099547.1"/>
</dbReference>
<evidence type="ECO:0000313" key="2">
    <source>
        <dbReference type="Proteomes" id="UP001056109"/>
    </source>
</evidence>
<accession>A0ABY5ALR8</accession>
<dbReference type="Gene3D" id="3.40.50.300">
    <property type="entry name" value="P-loop containing nucleotide triphosphate hydrolases"/>
    <property type="match status" value="1"/>
</dbReference>
<protein>
    <recommendedName>
        <fullName evidence="3">Shikimate kinase</fullName>
    </recommendedName>
</protein>
<dbReference type="Proteomes" id="UP001056109">
    <property type="component" value="Chromosome"/>
</dbReference>
<dbReference type="InterPro" id="IPR027417">
    <property type="entry name" value="P-loop_NTPase"/>
</dbReference>
<keyword evidence="2" id="KW-1185">Reference proteome</keyword>
<sequence length="174" mass="19524">MSAVILIGPDGAGKSTILAEYERRGYLIGDVDEIVSHTLGVSVAQSYTDVEKSLRYQVTLDIVRDLFGDIKQEPDNRFALALPPDYVDQHQIVAELRALRSIDGVVVVAIEASVSVLMRRLALHGPRVTNIVLPRKEFTLQLHKRRPQYRQDADFTIDTSEETIEKCYAMLPMA</sequence>
<organism evidence="1 2">
    <name type="scientific">Arcanobacterium pinnipediorum</name>
    <dbReference type="NCBI Taxonomy" id="1503041"/>
    <lineage>
        <taxon>Bacteria</taxon>
        <taxon>Bacillati</taxon>
        <taxon>Actinomycetota</taxon>
        <taxon>Actinomycetes</taxon>
        <taxon>Actinomycetales</taxon>
        <taxon>Actinomycetaceae</taxon>
        <taxon>Arcanobacterium</taxon>
    </lineage>
</organism>
<evidence type="ECO:0008006" key="3">
    <source>
        <dbReference type="Google" id="ProtNLM"/>
    </source>
</evidence>